<reference evidence="5 6" key="1">
    <citation type="submission" date="2019-05" db="EMBL/GenBank/DDBJ databases">
        <title>Panacibacter sp. strain 17mud1-8 Genome sequencing and assembly.</title>
        <authorList>
            <person name="Chhetri G."/>
        </authorList>
    </citation>
    <scope>NUCLEOTIDE SEQUENCE [LARGE SCALE GENOMIC DNA]</scope>
    <source>
        <strain evidence="5 6">17mud1-8</strain>
    </source>
</reference>
<keyword evidence="2" id="KW-0238">DNA-binding</keyword>
<evidence type="ECO:0000256" key="1">
    <source>
        <dbReference type="ARBA" id="ARBA00008857"/>
    </source>
</evidence>
<protein>
    <submittedName>
        <fullName evidence="5">Site-specific integrase</fullName>
    </submittedName>
</protein>
<dbReference type="InterPro" id="IPR002104">
    <property type="entry name" value="Integrase_catalytic"/>
</dbReference>
<dbReference type="Gene3D" id="1.10.443.10">
    <property type="entry name" value="Intergrase catalytic core"/>
    <property type="match status" value="1"/>
</dbReference>
<dbReference type="PROSITE" id="PS51898">
    <property type="entry name" value="TYR_RECOMBINASE"/>
    <property type="match status" value="1"/>
</dbReference>
<dbReference type="GO" id="GO:0006310">
    <property type="term" value="P:DNA recombination"/>
    <property type="evidence" value="ECO:0007669"/>
    <property type="project" value="UniProtKB-KW"/>
</dbReference>
<evidence type="ECO:0000313" key="6">
    <source>
        <dbReference type="Proteomes" id="UP000305848"/>
    </source>
</evidence>
<dbReference type="EMBL" id="SZQL01000015">
    <property type="protein sequence ID" value="TKK66424.1"/>
    <property type="molecule type" value="Genomic_DNA"/>
</dbReference>
<comment type="caution">
    <text evidence="5">The sequence shown here is derived from an EMBL/GenBank/DDBJ whole genome shotgun (WGS) entry which is preliminary data.</text>
</comment>
<evidence type="ECO:0000259" key="4">
    <source>
        <dbReference type="PROSITE" id="PS51898"/>
    </source>
</evidence>
<dbReference type="InterPro" id="IPR050090">
    <property type="entry name" value="Tyrosine_recombinase_XerCD"/>
</dbReference>
<keyword evidence="3" id="KW-0233">DNA recombination</keyword>
<dbReference type="Pfam" id="PF00589">
    <property type="entry name" value="Phage_integrase"/>
    <property type="match status" value="1"/>
</dbReference>
<dbReference type="InterPro" id="IPR025269">
    <property type="entry name" value="SAM-like_dom"/>
</dbReference>
<feature type="domain" description="Tyr recombinase" evidence="4">
    <location>
        <begin position="219"/>
        <end position="403"/>
    </location>
</feature>
<dbReference type="InterPro" id="IPR011010">
    <property type="entry name" value="DNA_brk_join_enz"/>
</dbReference>
<dbReference type="Proteomes" id="UP000305848">
    <property type="component" value="Unassembled WGS sequence"/>
</dbReference>
<name>A0A4U3KXK1_9BACT</name>
<dbReference type="GO" id="GO:0015074">
    <property type="term" value="P:DNA integration"/>
    <property type="evidence" value="ECO:0007669"/>
    <property type="project" value="InterPro"/>
</dbReference>
<organism evidence="5 6">
    <name type="scientific">Ilyomonas limi</name>
    <dbReference type="NCBI Taxonomy" id="2575867"/>
    <lineage>
        <taxon>Bacteria</taxon>
        <taxon>Pseudomonadati</taxon>
        <taxon>Bacteroidota</taxon>
        <taxon>Chitinophagia</taxon>
        <taxon>Chitinophagales</taxon>
        <taxon>Chitinophagaceae</taxon>
        <taxon>Ilyomonas</taxon>
    </lineage>
</organism>
<sequence>MDTKLSILFYSKTSKQTKDGLTPIYLRVTINGERFEQSTQRYISSRAWSKEAGRAKGNSEEARTINYFLDSLKQKVYDYQREIILDNEPFNLQAFKKRWLGIKERTYTLLEVFKEHNTQLFALIGTDCSKATYCKYRTTYDHTAAFIQWKYGIKDMEIAKLTYSFITDYEFYLKSKQKCNHNTTIKYLSNLRKIVNVCIKNGWLAKDPFFGFKMCKKEVIRDFLREDEIQTLLSKDFKNDRLNQVRDIFVFSCFTGLAYIDAKRLKRSNISVGIDGEKWIFTKRKKTDAPTRIPLLPTVLHLIEHYKDHPHCLNSGSLLPVPSNAKLNAYLKEVADICGIDKHLTFHIARHTFATTVTLNNGVPIETVSKMLGHKSLKITQIYAKILDRKVSDDMQALRKKFGGNGG</sequence>
<dbReference type="AlphaFoldDB" id="A0A4U3KXK1"/>
<evidence type="ECO:0000256" key="3">
    <source>
        <dbReference type="ARBA" id="ARBA00023172"/>
    </source>
</evidence>
<dbReference type="CDD" id="cd01185">
    <property type="entry name" value="INTN1_C_like"/>
    <property type="match status" value="1"/>
</dbReference>
<dbReference type="InterPro" id="IPR035386">
    <property type="entry name" value="Arm-DNA-bind_5"/>
</dbReference>
<accession>A0A4U3KXK1</accession>
<dbReference type="OrthoDB" id="892893at2"/>
<dbReference type="InterPro" id="IPR013762">
    <property type="entry name" value="Integrase-like_cat_sf"/>
</dbReference>
<comment type="similarity">
    <text evidence="1">Belongs to the 'phage' integrase family.</text>
</comment>
<dbReference type="Pfam" id="PF17293">
    <property type="entry name" value="Arm-DNA-bind_5"/>
    <property type="match status" value="1"/>
</dbReference>
<dbReference type="InterPro" id="IPR010998">
    <property type="entry name" value="Integrase_recombinase_N"/>
</dbReference>
<proteinExistence type="inferred from homology"/>
<dbReference type="Gene3D" id="1.10.150.130">
    <property type="match status" value="1"/>
</dbReference>
<dbReference type="GO" id="GO:0003677">
    <property type="term" value="F:DNA binding"/>
    <property type="evidence" value="ECO:0007669"/>
    <property type="project" value="UniProtKB-KW"/>
</dbReference>
<dbReference type="SUPFAM" id="SSF56349">
    <property type="entry name" value="DNA breaking-rejoining enzymes"/>
    <property type="match status" value="1"/>
</dbReference>
<evidence type="ECO:0000313" key="5">
    <source>
        <dbReference type="EMBL" id="TKK66424.1"/>
    </source>
</evidence>
<dbReference type="PANTHER" id="PTHR30349">
    <property type="entry name" value="PHAGE INTEGRASE-RELATED"/>
    <property type="match status" value="1"/>
</dbReference>
<dbReference type="Pfam" id="PF13102">
    <property type="entry name" value="Phage_int_SAM_5"/>
    <property type="match status" value="1"/>
</dbReference>
<keyword evidence="6" id="KW-1185">Reference proteome</keyword>
<evidence type="ECO:0000256" key="2">
    <source>
        <dbReference type="ARBA" id="ARBA00023125"/>
    </source>
</evidence>
<dbReference type="PANTHER" id="PTHR30349:SF64">
    <property type="entry name" value="PROPHAGE INTEGRASE INTD-RELATED"/>
    <property type="match status" value="1"/>
</dbReference>
<gene>
    <name evidence="5" type="ORF">FC093_17480</name>
</gene>